<proteinExistence type="predicted"/>
<dbReference type="AlphaFoldDB" id="A0A6G0LXP9"/>
<accession>A0A6G0LXP9</accession>
<name>A0A6G0LXP9_9STRA</name>
<evidence type="ECO:0000313" key="2">
    <source>
        <dbReference type="EMBL" id="KAE9134510.1"/>
    </source>
</evidence>
<reference evidence="2 3" key="1">
    <citation type="submission" date="2018-09" db="EMBL/GenBank/DDBJ databases">
        <title>Genomic investigation of the strawberry pathogen Phytophthora fragariae indicates pathogenicity is determined by transcriptional variation in three key races.</title>
        <authorList>
            <person name="Adams T.M."/>
            <person name="Armitage A.D."/>
            <person name="Sobczyk M.K."/>
            <person name="Bates H.J."/>
            <person name="Dunwell J.M."/>
            <person name="Nellist C.F."/>
            <person name="Harrison R.J."/>
        </authorList>
    </citation>
    <scope>NUCLEOTIDE SEQUENCE [LARGE SCALE GENOMIC DNA]</scope>
    <source>
        <strain evidence="2 3">ONT-3</strain>
    </source>
</reference>
<feature type="region of interest" description="Disordered" evidence="1">
    <location>
        <begin position="76"/>
        <end position="95"/>
    </location>
</feature>
<evidence type="ECO:0000256" key="1">
    <source>
        <dbReference type="SAM" id="MobiDB-lite"/>
    </source>
</evidence>
<comment type="caution">
    <text evidence="2">The sequence shown here is derived from an EMBL/GenBank/DDBJ whole genome shotgun (WGS) entry which is preliminary data.</text>
</comment>
<organism evidence="2 3">
    <name type="scientific">Phytophthora fragariae</name>
    <dbReference type="NCBI Taxonomy" id="53985"/>
    <lineage>
        <taxon>Eukaryota</taxon>
        <taxon>Sar</taxon>
        <taxon>Stramenopiles</taxon>
        <taxon>Oomycota</taxon>
        <taxon>Peronosporomycetes</taxon>
        <taxon>Peronosporales</taxon>
        <taxon>Peronosporaceae</taxon>
        <taxon>Phytophthora</taxon>
    </lineage>
</organism>
<gene>
    <name evidence="2" type="ORF">PF010_g2444</name>
</gene>
<evidence type="ECO:0000313" key="3">
    <source>
        <dbReference type="Proteomes" id="UP000488956"/>
    </source>
</evidence>
<protein>
    <submittedName>
        <fullName evidence="2">Uncharacterized protein</fullName>
    </submittedName>
</protein>
<dbReference type="Proteomes" id="UP000488956">
    <property type="component" value="Unassembled WGS sequence"/>
</dbReference>
<dbReference type="EMBL" id="QXFX01000066">
    <property type="protein sequence ID" value="KAE9134510.1"/>
    <property type="molecule type" value="Genomic_DNA"/>
</dbReference>
<sequence length="95" mass="10579">MSLSVYQSVTRTEIHSAQARPAPNLTDGARAGRMLNSGTGVLERQSRTCRLLVTKHRECCQVKVARPHLRMLFEQGQPSCSDSDVHDTVPKPSKY</sequence>